<dbReference type="EMBL" id="KN613236">
    <property type="protein sequence ID" value="KHJ74939.1"/>
    <property type="molecule type" value="Genomic_DNA"/>
</dbReference>
<accession>A0A0B1RQN1</accession>
<organism evidence="2 3">
    <name type="scientific">Oesophagostomum dentatum</name>
    <name type="common">Nodular worm</name>
    <dbReference type="NCBI Taxonomy" id="61180"/>
    <lineage>
        <taxon>Eukaryota</taxon>
        <taxon>Metazoa</taxon>
        <taxon>Ecdysozoa</taxon>
        <taxon>Nematoda</taxon>
        <taxon>Chromadorea</taxon>
        <taxon>Rhabditida</taxon>
        <taxon>Rhabditina</taxon>
        <taxon>Rhabditomorpha</taxon>
        <taxon>Strongyloidea</taxon>
        <taxon>Strongylidae</taxon>
        <taxon>Oesophagostomum</taxon>
    </lineage>
</organism>
<evidence type="ECO:0000256" key="1">
    <source>
        <dbReference type="SAM" id="MobiDB-lite"/>
    </source>
</evidence>
<dbReference type="AlphaFoldDB" id="A0A0B1RQN1"/>
<keyword evidence="3" id="KW-1185">Reference proteome</keyword>
<feature type="compositionally biased region" description="Pro residues" evidence="1">
    <location>
        <begin position="13"/>
        <end position="35"/>
    </location>
</feature>
<dbReference type="Proteomes" id="UP000053660">
    <property type="component" value="Unassembled WGS sequence"/>
</dbReference>
<gene>
    <name evidence="2" type="ORF">OESDEN_25446</name>
</gene>
<feature type="compositionally biased region" description="Pro residues" evidence="1">
    <location>
        <begin position="42"/>
        <end position="53"/>
    </location>
</feature>
<protein>
    <submittedName>
        <fullName evidence="2">Uncharacterized protein</fullName>
    </submittedName>
</protein>
<proteinExistence type="predicted"/>
<sequence length="98" mass="10606">MPPQHAASVPVPHGMPPPGMSHPPPLHNQQGPPPMSGRQWGGPPPGSMPPPNPQYEEPTKRHMKLGDSNLQHQDTKEMDFTGIAKITIETEIVVAEAQ</sequence>
<reference evidence="2 3" key="1">
    <citation type="submission" date="2014-03" db="EMBL/GenBank/DDBJ databases">
        <title>Draft genome of the hookworm Oesophagostomum dentatum.</title>
        <authorList>
            <person name="Mitreva M."/>
        </authorList>
    </citation>
    <scope>NUCLEOTIDE SEQUENCE [LARGE SCALE GENOMIC DNA]</scope>
    <source>
        <strain evidence="2 3">OD-Hann</strain>
    </source>
</reference>
<name>A0A0B1RQN1_OESDE</name>
<evidence type="ECO:0000313" key="3">
    <source>
        <dbReference type="Proteomes" id="UP000053660"/>
    </source>
</evidence>
<evidence type="ECO:0000313" key="2">
    <source>
        <dbReference type="EMBL" id="KHJ74939.1"/>
    </source>
</evidence>
<feature type="region of interest" description="Disordered" evidence="1">
    <location>
        <begin position="1"/>
        <end position="76"/>
    </location>
</feature>